<evidence type="ECO:0000313" key="5">
    <source>
        <dbReference type="Proteomes" id="UP001385951"/>
    </source>
</evidence>
<feature type="compositionally biased region" description="Basic and acidic residues" evidence="2">
    <location>
        <begin position="11"/>
        <end position="40"/>
    </location>
</feature>
<evidence type="ECO:0000313" key="4">
    <source>
        <dbReference type="EMBL" id="KAK7696193.1"/>
    </source>
</evidence>
<feature type="compositionally biased region" description="Basic and acidic residues" evidence="2">
    <location>
        <begin position="305"/>
        <end position="327"/>
    </location>
</feature>
<keyword evidence="1" id="KW-0479">Metal-binding</keyword>
<proteinExistence type="predicted"/>
<dbReference type="Gene3D" id="3.30.40.10">
    <property type="entry name" value="Zinc/RING finger domain, C3HC4 (zinc finger)"/>
    <property type="match status" value="1"/>
</dbReference>
<dbReference type="EMBL" id="JASBNA010000001">
    <property type="protein sequence ID" value="KAK7696193.1"/>
    <property type="molecule type" value="Genomic_DNA"/>
</dbReference>
<gene>
    <name evidence="4" type="ORF">QCA50_000845</name>
</gene>
<dbReference type="PROSITE" id="PS50089">
    <property type="entry name" value="ZF_RING_2"/>
    <property type="match status" value="1"/>
</dbReference>
<evidence type="ECO:0000259" key="3">
    <source>
        <dbReference type="PROSITE" id="PS50089"/>
    </source>
</evidence>
<protein>
    <recommendedName>
        <fullName evidence="3">RING-type domain-containing protein</fullName>
    </recommendedName>
</protein>
<keyword evidence="1" id="KW-0862">Zinc</keyword>
<feature type="compositionally biased region" description="Acidic residues" evidence="2">
    <location>
        <begin position="205"/>
        <end position="220"/>
    </location>
</feature>
<evidence type="ECO:0000256" key="1">
    <source>
        <dbReference type="PROSITE-ProRule" id="PRU00175"/>
    </source>
</evidence>
<dbReference type="GO" id="GO:0008270">
    <property type="term" value="F:zinc ion binding"/>
    <property type="evidence" value="ECO:0007669"/>
    <property type="project" value="UniProtKB-KW"/>
</dbReference>
<feature type="compositionally biased region" description="Polar residues" evidence="2">
    <location>
        <begin position="290"/>
        <end position="299"/>
    </location>
</feature>
<dbReference type="SMART" id="SM00184">
    <property type="entry name" value="RING"/>
    <property type="match status" value="1"/>
</dbReference>
<name>A0AAW0GRJ6_9APHY</name>
<evidence type="ECO:0000256" key="2">
    <source>
        <dbReference type="SAM" id="MobiDB-lite"/>
    </source>
</evidence>
<dbReference type="InterPro" id="IPR001841">
    <property type="entry name" value="Znf_RING"/>
</dbReference>
<keyword evidence="5" id="KW-1185">Reference proteome</keyword>
<feature type="region of interest" description="Disordered" evidence="2">
    <location>
        <begin position="200"/>
        <end position="327"/>
    </location>
</feature>
<comment type="caution">
    <text evidence="4">The sequence shown here is derived from an EMBL/GenBank/DDBJ whole genome shotgun (WGS) entry which is preliminary data.</text>
</comment>
<dbReference type="InterPro" id="IPR013083">
    <property type="entry name" value="Znf_RING/FYVE/PHD"/>
</dbReference>
<dbReference type="Proteomes" id="UP001385951">
    <property type="component" value="Unassembled WGS sequence"/>
</dbReference>
<reference evidence="4 5" key="1">
    <citation type="submission" date="2022-09" db="EMBL/GenBank/DDBJ databases">
        <authorList>
            <person name="Palmer J.M."/>
        </authorList>
    </citation>
    <scope>NUCLEOTIDE SEQUENCE [LARGE SCALE GENOMIC DNA]</scope>
    <source>
        <strain evidence="4 5">DSM 7382</strain>
    </source>
</reference>
<organism evidence="4 5">
    <name type="scientific">Cerrena zonata</name>
    <dbReference type="NCBI Taxonomy" id="2478898"/>
    <lineage>
        <taxon>Eukaryota</taxon>
        <taxon>Fungi</taxon>
        <taxon>Dikarya</taxon>
        <taxon>Basidiomycota</taxon>
        <taxon>Agaricomycotina</taxon>
        <taxon>Agaricomycetes</taxon>
        <taxon>Polyporales</taxon>
        <taxon>Cerrenaceae</taxon>
        <taxon>Cerrena</taxon>
    </lineage>
</organism>
<dbReference type="Pfam" id="PF13920">
    <property type="entry name" value="zf-C3HC4_3"/>
    <property type="match status" value="1"/>
</dbReference>
<sequence>MKAALSSLRDNNAKLTERLINERKTRDVSPRRKREKRTERDIANLQEEIRSLKAQVSELHKVQKKDKKKILQLQIKEVKRDAAELQEDEDLTEAGDSAYPMRKLLRKFSDLMAANSLDGSEECPICMEKLEVNKAISFPCQHILCETCFQELARDKENLSCPQCRRDFDRDDVETIQHTASSQWDALLNVAARFAKIDHRGAQDTSDEEASENFLDDEQSELTSLSETKSEDASSEPEEMITNAPSTPDPQPMVAGPSQTPRKRRILATPESSDNEPDRTEGNGGPAPSTPRSANTSSLAFADSPRIEKQRRLAVLAEERERKRQRR</sequence>
<accession>A0AAW0GRJ6</accession>
<keyword evidence="1" id="KW-0863">Zinc-finger</keyword>
<dbReference type="InterPro" id="IPR047126">
    <property type="entry name" value="RNF141-like"/>
</dbReference>
<dbReference type="SUPFAM" id="SSF57850">
    <property type="entry name" value="RING/U-box"/>
    <property type="match status" value="1"/>
</dbReference>
<feature type="region of interest" description="Disordered" evidence="2">
    <location>
        <begin position="1"/>
        <end position="40"/>
    </location>
</feature>
<dbReference type="AlphaFoldDB" id="A0AAW0GRJ6"/>
<feature type="domain" description="RING-type" evidence="3">
    <location>
        <begin position="123"/>
        <end position="165"/>
    </location>
</feature>
<dbReference type="PANTHER" id="PTHR12109">
    <property type="entry name" value="RING FINGER PROTEIN 141-RELATED"/>
    <property type="match status" value="1"/>
</dbReference>